<accession>A0A7Y9JZ27</accession>
<gene>
    <name evidence="2" type="ORF">BKA21_001294</name>
    <name evidence="1" type="ORF">Col01nite_04070</name>
</gene>
<evidence type="ECO:0000313" key="3">
    <source>
        <dbReference type="Proteomes" id="UP000577956"/>
    </source>
</evidence>
<dbReference type="Proteomes" id="UP000618382">
    <property type="component" value="Unassembled WGS sequence"/>
</dbReference>
<protein>
    <submittedName>
        <fullName evidence="2">Uncharacterized protein</fullName>
    </submittedName>
</protein>
<dbReference type="RefSeq" id="WP_239072722.1">
    <property type="nucleotide sequence ID" value="NZ_BAABFI010000018.1"/>
</dbReference>
<evidence type="ECO:0000313" key="4">
    <source>
        <dbReference type="Proteomes" id="UP000618382"/>
    </source>
</evidence>
<dbReference type="Proteomes" id="UP000577956">
    <property type="component" value="Unassembled WGS sequence"/>
</dbReference>
<dbReference type="EMBL" id="BONN01000001">
    <property type="protein sequence ID" value="GIG31248.1"/>
    <property type="molecule type" value="Genomic_DNA"/>
</dbReference>
<reference evidence="1 4" key="2">
    <citation type="submission" date="2021-01" db="EMBL/GenBank/DDBJ databases">
        <title>Whole genome shotgun sequence of Cellulomonas oligotrophica NBRC 109435.</title>
        <authorList>
            <person name="Komaki H."/>
            <person name="Tamura T."/>
        </authorList>
    </citation>
    <scope>NUCLEOTIDE SEQUENCE [LARGE SCALE GENOMIC DNA]</scope>
    <source>
        <strain evidence="1 4">NBRC 109435</strain>
    </source>
</reference>
<reference evidence="2 3" key="1">
    <citation type="submission" date="2020-07" db="EMBL/GenBank/DDBJ databases">
        <title>Sequencing the genomes of 1000 actinobacteria strains.</title>
        <authorList>
            <person name="Klenk H.-P."/>
        </authorList>
    </citation>
    <scope>NUCLEOTIDE SEQUENCE [LARGE SCALE GENOMIC DNA]</scope>
    <source>
        <strain evidence="2 3">DSM 24482</strain>
    </source>
</reference>
<keyword evidence="4" id="KW-1185">Reference proteome</keyword>
<name>A0A7Y9JZ27_9CELL</name>
<organism evidence="2 3">
    <name type="scientific">Cellulomonas oligotrophica</name>
    <dbReference type="NCBI Taxonomy" id="931536"/>
    <lineage>
        <taxon>Bacteria</taxon>
        <taxon>Bacillati</taxon>
        <taxon>Actinomycetota</taxon>
        <taxon>Actinomycetes</taxon>
        <taxon>Micrococcales</taxon>
        <taxon>Cellulomonadaceae</taxon>
        <taxon>Cellulomonas</taxon>
    </lineage>
</organism>
<sequence length="278" mass="30063">MSGSWMDGVTQRWVRATGRRVDLARAEWLQGPVGRPDVIGDSWLADEAARLGATVGDDAGTAGLLASMAALDGPGFAAADLAPQVRDFYERTSRWRLDAWVAWSPWAWPFGWLVGTLFSRRLEQLALPLRPLDVAHGMTSAVTPLHRDGAQVGALWLRRLRSTGAVVFSGLYGTVPLGDGRGTAVRVAFPLPHGRLVVLLSPRVGAGGALELRSARAGWGGQGAYLVVETAAGCWARRIPVHERFHVHVDDEGVLRTDHDLALGPLPVLRLHYRLTPA</sequence>
<dbReference type="AlphaFoldDB" id="A0A7Y9JZ27"/>
<evidence type="ECO:0000313" key="2">
    <source>
        <dbReference type="EMBL" id="NYD85745.1"/>
    </source>
</evidence>
<evidence type="ECO:0000313" key="1">
    <source>
        <dbReference type="EMBL" id="GIG31248.1"/>
    </source>
</evidence>
<proteinExistence type="predicted"/>
<dbReference type="EMBL" id="JACCBK010000001">
    <property type="protein sequence ID" value="NYD85745.1"/>
    <property type="molecule type" value="Genomic_DNA"/>
</dbReference>
<comment type="caution">
    <text evidence="2">The sequence shown here is derived from an EMBL/GenBank/DDBJ whole genome shotgun (WGS) entry which is preliminary data.</text>
</comment>